<comment type="caution">
    <text evidence="4">The sequence shown here is derived from an EMBL/GenBank/DDBJ whole genome shotgun (WGS) entry which is preliminary data.</text>
</comment>
<protein>
    <submittedName>
        <fullName evidence="4">FAD-dependent oxidoreductase</fullName>
    </submittedName>
</protein>
<reference evidence="5" key="1">
    <citation type="journal article" date="2023" name="Front. Microbiol.">
        <title>Ralstonia chuxiongensis sp. nov., Ralstonia mojiangensis sp. nov., and Ralstonia soli sp. nov., isolated from tobacco fields, are three novel species in the family Burkholderiaceae.</title>
        <authorList>
            <person name="Lu C.H."/>
            <person name="Zhang Y.Y."/>
            <person name="Jiang N."/>
            <person name="Chen W."/>
            <person name="Shao X."/>
            <person name="Zhao Z.M."/>
            <person name="Lu W.L."/>
            <person name="Hu X."/>
            <person name="Xi Y.X."/>
            <person name="Zou S.Y."/>
            <person name="Wei Q.J."/>
            <person name="Lin Z.L."/>
            <person name="Gong L."/>
            <person name="Gai X.T."/>
            <person name="Zhang L.Q."/>
            <person name="Li J.Y."/>
            <person name="Jin Y."/>
            <person name="Xia Z.Y."/>
        </authorList>
    </citation>
    <scope>NUCLEOTIDE SEQUENCE [LARGE SCALE GENOMIC DNA]</scope>
    <source>
        <strain evidence="5">21YRMH01-3</strain>
    </source>
</reference>
<dbReference type="AlphaFoldDB" id="A0AA42BGT7"/>
<dbReference type="GO" id="GO:0071949">
    <property type="term" value="F:FAD binding"/>
    <property type="evidence" value="ECO:0007669"/>
    <property type="project" value="InterPro"/>
</dbReference>
<name>A0AA42BGT7_9RALS</name>
<dbReference type="NCBIfam" id="NF005313">
    <property type="entry name" value="PRK06847.1"/>
    <property type="match status" value="1"/>
</dbReference>
<keyword evidence="5" id="KW-1185">Reference proteome</keyword>
<evidence type="ECO:0000313" key="4">
    <source>
        <dbReference type="EMBL" id="MCP1172034.1"/>
    </source>
</evidence>
<dbReference type="EMBL" id="JAMYWC010000002">
    <property type="protein sequence ID" value="MCP1172034.1"/>
    <property type="molecule type" value="Genomic_DNA"/>
</dbReference>
<evidence type="ECO:0000256" key="1">
    <source>
        <dbReference type="ARBA" id="ARBA00023002"/>
    </source>
</evidence>
<dbReference type="PANTHER" id="PTHR13789">
    <property type="entry name" value="MONOOXYGENASE"/>
    <property type="match status" value="1"/>
</dbReference>
<dbReference type="InterPro" id="IPR002938">
    <property type="entry name" value="FAD-bd"/>
</dbReference>
<proteinExistence type="predicted"/>
<gene>
    <name evidence="4" type="ORF">NKG59_06670</name>
</gene>
<dbReference type="PANTHER" id="PTHR13789:SF309">
    <property type="entry name" value="PUTATIVE (AFU_ORTHOLOGUE AFUA_6G14510)-RELATED"/>
    <property type="match status" value="1"/>
</dbReference>
<feature type="domain" description="FAD-binding" evidence="3">
    <location>
        <begin position="7"/>
        <end position="342"/>
    </location>
</feature>
<keyword evidence="2" id="KW-0503">Monooxygenase</keyword>
<sequence length="376" mass="40227">MTSPVQKILVIGGGFSGMAAAIQCAKLGMQIDMVEIDAKWRAYGAGISIGGPTLRALKTIGVLDAFRERGYCGDGVNLFTSSGQALGQLPTPRVAGPDVPGGGAIMRPALADILAKATVAAGVKVRLGCTFTAIEQRADGVDVAFTDGTQGRYDLVIGADGLYSKVREAAFPNAPTPQYTGQGVWRAVVPRPADITCATMWLGQKVKTGVNPVSQDEMYLFVTEDREANEYIDPQRWPQMLSDLLAPFSAPLMQTIRAQISAQSLINYRPLESLLMPRPWFSGRIVLIGDTVHATTPHMAAGAGIGLEDAIVLAEELERAATLDAALQAFQGRRWDRCRMVVENSGRLGEIEIAGGDKAEHARIMRDTLMSLAQAI</sequence>
<evidence type="ECO:0000256" key="2">
    <source>
        <dbReference type="ARBA" id="ARBA00023033"/>
    </source>
</evidence>
<dbReference type="RefSeq" id="WP_253535988.1">
    <property type="nucleotide sequence ID" value="NZ_JAMYWC010000002.1"/>
</dbReference>
<evidence type="ECO:0000313" key="5">
    <source>
        <dbReference type="Proteomes" id="UP001162793"/>
    </source>
</evidence>
<dbReference type="Pfam" id="PF01494">
    <property type="entry name" value="FAD_binding_3"/>
    <property type="match status" value="1"/>
</dbReference>
<dbReference type="Proteomes" id="UP001162793">
    <property type="component" value="Unassembled WGS sequence"/>
</dbReference>
<dbReference type="GO" id="GO:0004497">
    <property type="term" value="F:monooxygenase activity"/>
    <property type="evidence" value="ECO:0007669"/>
    <property type="project" value="UniProtKB-KW"/>
</dbReference>
<organism evidence="4 5">
    <name type="scientific">Ralstonia chuxiongensis</name>
    <dbReference type="NCBI Taxonomy" id="2957504"/>
    <lineage>
        <taxon>Bacteria</taxon>
        <taxon>Pseudomonadati</taxon>
        <taxon>Pseudomonadota</taxon>
        <taxon>Betaproteobacteria</taxon>
        <taxon>Burkholderiales</taxon>
        <taxon>Burkholderiaceae</taxon>
        <taxon>Ralstonia</taxon>
    </lineage>
</organism>
<keyword evidence="1" id="KW-0560">Oxidoreductase</keyword>
<evidence type="ECO:0000259" key="3">
    <source>
        <dbReference type="Pfam" id="PF01494"/>
    </source>
</evidence>
<accession>A0AA42BGT7</accession>
<dbReference type="InterPro" id="IPR050493">
    <property type="entry name" value="FAD-dep_Monooxygenase_BioMet"/>
</dbReference>
<dbReference type="InterPro" id="IPR036188">
    <property type="entry name" value="FAD/NAD-bd_sf"/>
</dbReference>
<dbReference type="SUPFAM" id="SSF51905">
    <property type="entry name" value="FAD/NAD(P)-binding domain"/>
    <property type="match status" value="1"/>
</dbReference>
<dbReference type="PRINTS" id="PR00420">
    <property type="entry name" value="RNGMNOXGNASE"/>
</dbReference>
<dbReference type="Gene3D" id="3.50.50.60">
    <property type="entry name" value="FAD/NAD(P)-binding domain"/>
    <property type="match status" value="1"/>
</dbReference>